<evidence type="ECO:0000313" key="6">
    <source>
        <dbReference type="Proteomes" id="UP000247612"/>
    </source>
</evidence>
<dbReference type="Proteomes" id="UP000247612">
    <property type="component" value="Unassembled WGS sequence"/>
</dbReference>
<dbReference type="FunFam" id="3.40.50.300:FF:000011">
    <property type="entry name" value="Putative ABC transporter ATP-binding component"/>
    <property type="match status" value="1"/>
</dbReference>
<dbReference type="STRING" id="1034346.GCA_000313565_01102"/>
<comment type="caution">
    <text evidence="5">The sequence shown here is derived from an EMBL/GenBank/DDBJ whole genome shotgun (WGS) entry which is preliminary data.</text>
</comment>
<dbReference type="CDD" id="cd03221">
    <property type="entry name" value="ABCF_EF-3"/>
    <property type="match status" value="2"/>
</dbReference>
<reference evidence="5 6" key="1">
    <citation type="submission" date="2018-05" db="EMBL/GenBank/DDBJ databases">
        <title>Genomic Encyclopedia of Type Strains, Phase IV (KMG-IV): sequencing the most valuable type-strain genomes for metagenomic binning, comparative biology and taxonomic classification.</title>
        <authorList>
            <person name="Goeker M."/>
        </authorList>
    </citation>
    <scope>NUCLEOTIDE SEQUENCE [LARGE SCALE GENOMIC DNA]</scope>
    <source>
        <strain evidence="5 6">JC118</strain>
    </source>
</reference>
<dbReference type="PROSITE" id="PS00211">
    <property type="entry name" value="ABC_TRANSPORTER_1"/>
    <property type="match status" value="2"/>
</dbReference>
<evidence type="ECO:0000259" key="4">
    <source>
        <dbReference type="PROSITE" id="PS50893"/>
    </source>
</evidence>
<feature type="domain" description="ABC transporter" evidence="4">
    <location>
        <begin position="3"/>
        <end position="256"/>
    </location>
</feature>
<dbReference type="InterPro" id="IPR003439">
    <property type="entry name" value="ABC_transporter-like_ATP-bd"/>
</dbReference>
<feature type="domain" description="ABC transporter" evidence="4">
    <location>
        <begin position="330"/>
        <end position="531"/>
    </location>
</feature>
<dbReference type="Gene3D" id="3.40.50.300">
    <property type="entry name" value="P-loop containing nucleotide triphosphate hydrolases"/>
    <property type="match status" value="2"/>
</dbReference>
<dbReference type="InterPro" id="IPR027417">
    <property type="entry name" value="P-loop_NTPase"/>
</dbReference>
<dbReference type="InterPro" id="IPR032781">
    <property type="entry name" value="ABC_tran_Xtn"/>
</dbReference>
<dbReference type="InterPro" id="IPR017871">
    <property type="entry name" value="ABC_transporter-like_CS"/>
</dbReference>
<dbReference type="SUPFAM" id="SSF52540">
    <property type="entry name" value="P-loop containing nucleoside triphosphate hydrolases"/>
    <property type="match status" value="2"/>
</dbReference>
<dbReference type="AlphaFoldDB" id="A0A318KMF9"/>
<keyword evidence="6" id="KW-1185">Reference proteome</keyword>
<dbReference type="GO" id="GO:0016887">
    <property type="term" value="F:ATP hydrolysis activity"/>
    <property type="evidence" value="ECO:0007669"/>
    <property type="project" value="InterPro"/>
</dbReference>
<dbReference type="PROSITE" id="PS50893">
    <property type="entry name" value="ABC_TRANSPORTER_2"/>
    <property type="match status" value="2"/>
</dbReference>
<dbReference type="OrthoDB" id="9760950at2"/>
<dbReference type="NCBIfam" id="NF000355">
    <property type="entry name" value="ribo_prot_ABC_F"/>
    <property type="match status" value="1"/>
</dbReference>
<evidence type="ECO:0000313" key="5">
    <source>
        <dbReference type="EMBL" id="PXX78929.1"/>
    </source>
</evidence>
<keyword evidence="1" id="KW-0547">Nucleotide-binding</keyword>
<evidence type="ECO:0000256" key="3">
    <source>
        <dbReference type="SAM" id="Coils"/>
    </source>
</evidence>
<dbReference type="Pfam" id="PF00005">
    <property type="entry name" value="ABC_tran"/>
    <property type="match status" value="2"/>
</dbReference>
<dbReference type="SMART" id="SM00382">
    <property type="entry name" value="AAA"/>
    <property type="match status" value="2"/>
</dbReference>
<proteinExistence type="predicted"/>
<dbReference type="InterPro" id="IPR003593">
    <property type="entry name" value="AAA+_ATPase"/>
</dbReference>
<organism evidence="5 6">
    <name type="scientific">Dielma fastidiosa</name>
    <dbReference type="NCBI Taxonomy" id="1034346"/>
    <lineage>
        <taxon>Bacteria</taxon>
        <taxon>Bacillati</taxon>
        <taxon>Bacillota</taxon>
        <taxon>Erysipelotrichia</taxon>
        <taxon>Erysipelotrichales</taxon>
        <taxon>Erysipelotrichaceae</taxon>
        <taxon>Dielma</taxon>
    </lineage>
</organism>
<gene>
    <name evidence="5" type="ORF">DES51_10646</name>
</gene>
<sequence length="531" mass="61725">MTIQLNHVIKAYTQDIVLDDITLKITDGEHIAIVGENGCGKSTLLKVIAGLETIQEGEVLITKNTRVAYLNQMFDAYEGNVLSYLMEAHEDIIKLQLQLQELEGQMAKADGHELEKILDKYGRLQARFESMDGYQVMVTVEQIACGLQIEHLLQSDYQVLSGGEKTRVNLAKQLLMKPDVLLLDEPTNHLDFVGIRWLENYILNLKETVIIVSHDRTFLNHTVKKIYEITYGELSMYIGDYDAYRHQKQERYLLWQQDYEEQQKQIKKLQDAIRRFRQWGHEGDNEKFFKKAKMLEKRLANIERIKRPQILTRRFDVSVKEKESYSKKILTIHQLSKAYGEKQLFDQADADVYWQDRIAVCAENGQGKSTLIKMIMGEENADSGEISLASSVQIGYLPQMILFPKEEERILAYAQVTLGLNEEDTRRYLTRFGFDQADMYKRLKVLSGGERTRLKLALILKQEVNLIIFDEPTNHLDFTSIEIIEQTLQEYTGTLLVVSHDRYFIQTLCEKVWLIKAGKIKEYLNDTWLDD</sequence>
<evidence type="ECO:0000256" key="2">
    <source>
        <dbReference type="ARBA" id="ARBA00022840"/>
    </source>
</evidence>
<dbReference type="PANTHER" id="PTHR42855:SF2">
    <property type="entry name" value="DRUG RESISTANCE ABC TRANSPORTER,ATP-BINDING PROTEIN"/>
    <property type="match status" value="1"/>
</dbReference>
<feature type="coiled-coil region" evidence="3">
    <location>
        <begin position="85"/>
        <end position="112"/>
    </location>
</feature>
<protein>
    <submittedName>
        <fullName evidence="5">ATPase subunit of ABC transporter with duplicated ATPase domains</fullName>
    </submittedName>
</protein>
<keyword evidence="3" id="KW-0175">Coiled coil</keyword>
<dbReference type="Pfam" id="PF12848">
    <property type="entry name" value="ABC_tran_Xtn"/>
    <property type="match status" value="1"/>
</dbReference>
<dbReference type="PANTHER" id="PTHR42855">
    <property type="entry name" value="ABC TRANSPORTER ATP-BINDING SUBUNIT"/>
    <property type="match status" value="1"/>
</dbReference>
<feature type="coiled-coil region" evidence="3">
    <location>
        <begin position="252"/>
        <end position="305"/>
    </location>
</feature>
<evidence type="ECO:0000256" key="1">
    <source>
        <dbReference type="ARBA" id="ARBA00022741"/>
    </source>
</evidence>
<dbReference type="GO" id="GO:0005524">
    <property type="term" value="F:ATP binding"/>
    <property type="evidence" value="ECO:0007669"/>
    <property type="project" value="UniProtKB-KW"/>
</dbReference>
<dbReference type="RefSeq" id="WP_022937417.1">
    <property type="nucleotide sequence ID" value="NZ_CABKRQ010000003.1"/>
</dbReference>
<keyword evidence="2" id="KW-0067">ATP-binding</keyword>
<dbReference type="EMBL" id="QJKH01000006">
    <property type="protein sequence ID" value="PXX78929.1"/>
    <property type="molecule type" value="Genomic_DNA"/>
</dbReference>
<name>A0A318KMF9_9FIRM</name>
<dbReference type="InterPro" id="IPR051309">
    <property type="entry name" value="ABCF_ATPase"/>
</dbReference>
<accession>A0A318KMF9</accession>